<dbReference type="Gene3D" id="3.40.30.10">
    <property type="entry name" value="Glutaredoxin"/>
    <property type="match status" value="1"/>
</dbReference>
<dbReference type="PRINTS" id="PR00421">
    <property type="entry name" value="THIOREDOXIN"/>
</dbReference>
<dbReference type="PROSITE" id="PS51352">
    <property type="entry name" value="THIOREDOXIN_2"/>
    <property type="match status" value="1"/>
</dbReference>
<reference evidence="9 10" key="1">
    <citation type="journal article" date="2019" name="Int. J. Syst. Evol. Microbiol.">
        <title>The Global Catalogue of Microorganisms (GCM) 10K type strain sequencing project: providing services to taxonomists for standard genome sequencing and annotation.</title>
        <authorList>
            <consortium name="The Broad Institute Genomics Platform"/>
            <consortium name="The Broad Institute Genome Sequencing Center for Infectious Disease"/>
            <person name="Wu L."/>
            <person name="Ma J."/>
        </authorList>
    </citation>
    <scope>NUCLEOTIDE SEQUENCE [LARGE SCALE GENOMIC DNA]</scope>
    <source>
        <strain evidence="9 10">JCM 15115</strain>
    </source>
</reference>
<dbReference type="PANTHER" id="PTHR45663">
    <property type="entry name" value="GEO12009P1"/>
    <property type="match status" value="1"/>
</dbReference>
<dbReference type="NCBIfam" id="TIGR01068">
    <property type="entry name" value="thioredoxin"/>
    <property type="match status" value="1"/>
</dbReference>
<dbReference type="RefSeq" id="WP_343805214.1">
    <property type="nucleotide sequence ID" value="NZ_BAAADE010000003.1"/>
</dbReference>
<sequence>MTIQTLTADGFKNDILAGNGVQAIRFWAEWCGPCRMMKPIYQKLAENFGDTITFYDVNIDLSPEIASACGIASIPNLMIFKDGNVVDQMVGLAPQSTYERLLSQYTNPNNAA</sequence>
<dbReference type="InterPro" id="IPR005746">
    <property type="entry name" value="Thioredoxin"/>
</dbReference>
<evidence type="ECO:0000256" key="4">
    <source>
        <dbReference type="ARBA" id="ARBA00023157"/>
    </source>
</evidence>
<keyword evidence="10" id="KW-1185">Reference proteome</keyword>
<keyword evidence="2" id="KW-0813">Transport</keyword>
<accession>A0ABN1G6I9</accession>
<evidence type="ECO:0000313" key="9">
    <source>
        <dbReference type="EMBL" id="GAA0605091.1"/>
    </source>
</evidence>
<comment type="caution">
    <text evidence="9">The sequence shown here is derived from an EMBL/GenBank/DDBJ whole genome shotgun (WGS) entry which is preliminary data.</text>
</comment>
<evidence type="ECO:0000256" key="2">
    <source>
        <dbReference type="ARBA" id="ARBA00022448"/>
    </source>
</evidence>
<dbReference type="PIRSF" id="PIRSF000077">
    <property type="entry name" value="Thioredoxin"/>
    <property type="match status" value="1"/>
</dbReference>
<dbReference type="PANTHER" id="PTHR45663:SF11">
    <property type="entry name" value="GEO12009P1"/>
    <property type="match status" value="1"/>
</dbReference>
<dbReference type="SUPFAM" id="SSF52833">
    <property type="entry name" value="Thioredoxin-like"/>
    <property type="match status" value="1"/>
</dbReference>
<dbReference type="EMBL" id="BAAADE010000003">
    <property type="protein sequence ID" value="GAA0605091.1"/>
    <property type="molecule type" value="Genomic_DNA"/>
</dbReference>
<keyword evidence="5" id="KW-0676">Redox-active center</keyword>
<gene>
    <name evidence="9" type="primary">trxA_3</name>
    <name evidence="9" type="ORF">GCM10008943_20830</name>
</gene>
<keyword evidence="3" id="KW-0249">Electron transport</keyword>
<evidence type="ECO:0000256" key="5">
    <source>
        <dbReference type="ARBA" id="ARBA00023284"/>
    </source>
</evidence>
<keyword evidence="4" id="KW-1015">Disulfide bond</keyword>
<comment type="similarity">
    <text evidence="1 7">Belongs to the thioredoxin family.</text>
</comment>
<protein>
    <recommendedName>
        <fullName evidence="6 7">Thioredoxin</fullName>
    </recommendedName>
</protein>
<organism evidence="9 10">
    <name type="scientific">Paenochrobactrum glaciei</name>
    <dbReference type="NCBI Taxonomy" id="486407"/>
    <lineage>
        <taxon>Bacteria</taxon>
        <taxon>Pseudomonadati</taxon>
        <taxon>Pseudomonadota</taxon>
        <taxon>Alphaproteobacteria</taxon>
        <taxon>Hyphomicrobiales</taxon>
        <taxon>Brucellaceae</taxon>
        <taxon>Paenochrobactrum</taxon>
    </lineage>
</organism>
<evidence type="ECO:0000259" key="8">
    <source>
        <dbReference type="PROSITE" id="PS51352"/>
    </source>
</evidence>
<dbReference type="CDD" id="cd02947">
    <property type="entry name" value="TRX_family"/>
    <property type="match status" value="1"/>
</dbReference>
<dbReference type="Proteomes" id="UP001424441">
    <property type="component" value="Unassembled WGS sequence"/>
</dbReference>
<proteinExistence type="inferred from homology"/>
<evidence type="ECO:0000313" key="10">
    <source>
        <dbReference type="Proteomes" id="UP001424441"/>
    </source>
</evidence>
<feature type="domain" description="Thioredoxin" evidence="8">
    <location>
        <begin position="1"/>
        <end position="107"/>
    </location>
</feature>
<evidence type="ECO:0000256" key="7">
    <source>
        <dbReference type="PIRNR" id="PIRNR000077"/>
    </source>
</evidence>
<evidence type="ECO:0000256" key="3">
    <source>
        <dbReference type="ARBA" id="ARBA00022982"/>
    </source>
</evidence>
<dbReference type="Pfam" id="PF00085">
    <property type="entry name" value="Thioredoxin"/>
    <property type="match status" value="1"/>
</dbReference>
<evidence type="ECO:0000256" key="6">
    <source>
        <dbReference type="NCBIfam" id="TIGR01068"/>
    </source>
</evidence>
<evidence type="ECO:0000256" key="1">
    <source>
        <dbReference type="ARBA" id="ARBA00008987"/>
    </source>
</evidence>
<name>A0ABN1G6I9_9HYPH</name>
<dbReference type="InterPro" id="IPR036249">
    <property type="entry name" value="Thioredoxin-like_sf"/>
</dbReference>
<dbReference type="InterPro" id="IPR013766">
    <property type="entry name" value="Thioredoxin_domain"/>
</dbReference>